<evidence type="ECO:0000313" key="3">
    <source>
        <dbReference type="EMBL" id="EXX54070.1"/>
    </source>
</evidence>
<dbReference type="OrthoDB" id="2357150at2759"/>
<dbReference type="EMBL" id="JEMT01028631">
    <property type="protein sequence ID" value="EXX54070.1"/>
    <property type="molecule type" value="Genomic_DNA"/>
</dbReference>
<feature type="compositionally biased region" description="Acidic residues" evidence="2">
    <location>
        <begin position="988"/>
        <end position="1007"/>
    </location>
</feature>
<dbReference type="AlphaFoldDB" id="A0A015IIZ5"/>
<dbReference type="STRING" id="1432141.A0A015IIZ5"/>
<sequence>MSRFTPSKPLFKDSKAIDNYVLYNFGQKPTSGQIKHYWLSIAKMYFSVENYSMTAEFLFRLILISPQNYEALELLGTTYRKQGQLSNALEYYERALSTPNAPQTLAHDAAELCIQLVKKQKEESEIKNLMTKALYWIERKRSLNNNKYDPQAVQLLQKIYVILVRHAEKQLDKRSCLKRREGIPPVVNIKWIDESVKDLISSEETLIDPLLHILLTKSLLKIQDYQRAWKHVMQRRYNFVDSLEWNTFVKTTFPKYKLEATIDNQKEPLHEPTELIFFANDNVVRLSLNMRLPEESDKLVNEFSELVKTWEIPKSQNAQLLEKWTRFQQEYLSRSLRHDGYFQLYLSTSDLIQFQNASTIQKNQDHLNVAYLKFKSCLYFRRETFRDPARPISHFIYLMCQRISDVSHQLLVLLQCFDYSWLNKKEEADNIFRLCSENEDNITQNFVLPGHKKFLKILYKEVGKENLTESSTLKWLSKMALQVDKIAFCAPYDLDRFLMAATWYIENGEIRDLLRHIFPNLQDCLKIKDPEKPANKQESPVNALASLFENLSTRDRLLTNWEKFLSERNVTTMKNSIVEIPTLVDIEFFLLILLIQRQYHCIIRLGAETLGQILYLASKGCWKASTNQKKFWRTLLSFYGKNDPDKRIYTGDLMSNEEFTQCLREIRGDINMQDYDYIDDQVVNLQKDLFLIMAVLYKSMITHHRKSRSAEGLRCLEIHQDWSKKVSASFSLSEKLIIFDTEIEEPGYRMFIPDNKDPGANDLTEHLSSIFSQDELVVQQEDVSIDDFDTILEEDSVIHQTVIPFEDKKDGDDENVKPIIKRVVISTEPLKQEEDIIPNELSTELLKQEEDIIPNELSTEPLKQEEDIIPNELSTEPLKQEEDIIPNELSTEPLKQEEDIIPNELSTEPLKQEEDIIPNELSTEPLKQEEDIIPNELSTEPLKQNKDIIPNEITNEVELAGFDDNLEPSENLDEQYPSMSFSSKEVFDIQDDDDDDDDVDLSQDEDLIQSGQDIPIHLKPSAGADTSFVSFDNNQFEENLEASMIENAGDDNSFKDNAPKVDDSLNNS</sequence>
<feature type="repeat" description="TPR" evidence="1">
    <location>
        <begin position="69"/>
        <end position="102"/>
    </location>
</feature>
<keyword evidence="1" id="KW-0802">TPR repeat</keyword>
<protein>
    <submittedName>
        <fullName evidence="3">Uncharacterized protein</fullName>
    </submittedName>
</protein>
<comment type="caution">
    <text evidence="3">The sequence shown here is derived from an EMBL/GenBank/DDBJ whole genome shotgun (WGS) entry which is preliminary data.</text>
</comment>
<feature type="region of interest" description="Disordered" evidence="2">
    <location>
        <begin position="961"/>
        <end position="1068"/>
    </location>
</feature>
<dbReference type="InterPro" id="IPR011990">
    <property type="entry name" value="TPR-like_helical_dom_sf"/>
</dbReference>
<reference evidence="3 4" key="1">
    <citation type="submission" date="2014-02" db="EMBL/GenBank/DDBJ databases">
        <title>Single nucleus genome sequencing reveals high similarity among nuclei of an endomycorrhizal fungus.</title>
        <authorList>
            <person name="Lin K."/>
            <person name="Geurts R."/>
            <person name="Zhang Z."/>
            <person name="Limpens E."/>
            <person name="Saunders D.G."/>
            <person name="Mu D."/>
            <person name="Pang E."/>
            <person name="Cao H."/>
            <person name="Cha H."/>
            <person name="Lin T."/>
            <person name="Zhou Q."/>
            <person name="Shang Y."/>
            <person name="Li Y."/>
            <person name="Ivanov S."/>
            <person name="Sharma T."/>
            <person name="Velzen R.V."/>
            <person name="Ruijter N.D."/>
            <person name="Aanen D.K."/>
            <person name="Win J."/>
            <person name="Kamoun S."/>
            <person name="Bisseling T."/>
            <person name="Huang S."/>
        </authorList>
    </citation>
    <scope>NUCLEOTIDE SEQUENCE [LARGE SCALE GENOMIC DNA]</scope>
    <source>
        <strain evidence="4">DAOM197198w</strain>
    </source>
</reference>
<dbReference type="SMART" id="SM00028">
    <property type="entry name" value="TPR"/>
    <property type="match status" value="2"/>
</dbReference>
<proteinExistence type="predicted"/>
<feature type="compositionally biased region" description="Polar residues" evidence="2">
    <location>
        <begin position="1027"/>
        <end position="1037"/>
    </location>
</feature>
<feature type="compositionally biased region" description="Acidic residues" evidence="2">
    <location>
        <begin position="964"/>
        <end position="973"/>
    </location>
</feature>
<dbReference type="InterPro" id="IPR019734">
    <property type="entry name" value="TPR_rpt"/>
</dbReference>
<evidence type="ECO:0000313" key="4">
    <source>
        <dbReference type="Proteomes" id="UP000022910"/>
    </source>
</evidence>
<dbReference type="Gene3D" id="1.25.40.10">
    <property type="entry name" value="Tetratricopeptide repeat domain"/>
    <property type="match status" value="1"/>
</dbReference>
<dbReference type="HOGENOM" id="CLU_288057_0_0_1"/>
<dbReference type="PROSITE" id="PS50293">
    <property type="entry name" value="TPR_REGION"/>
    <property type="match status" value="1"/>
</dbReference>
<feature type="compositionally biased region" description="Basic and acidic residues" evidence="2">
    <location>
        <begin position="1052"/>
        <end position="1068"/>
    </location>
</feature>
<name>A0A015IIZ5_RHIIW</name>
<accession>A0A015IIZ5</accession>
<dbReference type="PROSITE" id="PS50005">
    <property type="entry name" value="TPR"/>
    <property type="match status" value="1"/>
</dbReference>
<dbReference type="OMA" id="YFRRETF"/>
<dbReference type="Proteomes" id="UP000022910">
    <property type="component" value="Unassembled WGS sequence"/>
</dbReference>
<gene>
    <name evidence="3" type="ORF">RirG_237970</name>
</gene>
<organism evidence="3 4">
    <name type="scientific">Rhizophagus irregularis (strain DAOM 197198w)</name>
    <name type="common">Glomus intraradices</name>
    <dbReference type="NCBI Taxonomy" id="1432141"/>
    <lineage>
        <taxon>Eukaryota</taxon>
        <taxon>Fungi</taxon>
        <taxon>Fungi incertae sedis</taxon>
        <taxon>Mucoromycota</taxon>
        <taxon>Glomeromycotina</taxon>
        <taxon>Glomeromycetes</taxon>
        <taxon>Glomerales</taxon>
        <taxon>Glomeraceae</taxon>
        <taxon>Rhizophagus</taxon>
    </lineage>
</organism>
<evidence type="ECO:0000256" key="2">
    <source>
        <dbReference type="SAM" id="MobiDB-lite"/>
    </source>
</evidence>
<keyword evidence="4" id="KW-1185">Reference proteome</keyword>
<evidence type="ECO:0000256" key="1">
    <source>
        <dbReference type="PROSITE-ProRule" id="PRU00339"/>
    </source>
</evidence>
<dbReference type="SUPFAM" id="SSF48452">
    <property type="entry name" value="TPR-like"/>
    <property type="match status" value="1"/>
</dbReference>